<dbReference type="Gene3D" id="1.20.120.1600">
    <property type="match status" value="1"/>
</dbReference>
<dbReference type="PRINTS" id="PR00413">
    <property type="entry name" value="HADHALOGNASE"/>
</dbReference>
<accession>A0A9X3TSJ9</accession>
<dbReference type="Proteomes" id="UP001151071">
    <property type="component" value="Unassembled WGS sequence"/>
</dbReference>
<dbReference type="InterPro" id="IPR023214">
    <property type="entry name" value="HAD_sf"/>
</dbReference>
<dbReference type="RefSeq" id="WP_271140511.1">
    <property type="nucleotide sequence ID" value="NZ_JAPYYP010000022.1"/>
</dbReference>
<dbReference type="Pfam" id="PF00702">
    <property type="entry name" value="Hydrolase"/>
    <property type="match status" value="1"/>
</dbReference>
<dbReference type="InterPro" id="IPR036412">
    <property type="entry name" value="HAD-like_sf"/>
</dbReference>
<name>A0A9X3TSJ9_9BACL</name>
<reference evidence="2" key="1">
    <citation type="submission" date="2022-12" db="EMBL/GenBank/DDBJ databases">
        <title>Draft genome sequence of the thermophilic strain Brevibacillus thermoruber HT42, isolated from Los Humeros, Puebla, Mexico, with biotechnological potential.</title>
        <authorList>
            <person name="Lara Sanchez J."/>
            <person name="Solis Palacios R."/>
            <person name="Bustos Baena A.S."/>
            <person name="Ruz Baez A.E."/>
            <person name="Espinosa Luna G."/>
            <person name="Oliart Ros R.M."/>
        </authorList>
    </citation>
    <scope>NUCLEOTIDE SEQUENCE</scope>
    <source>
        <strain evidence="2">HT42</strain>
    </source>
</reference>
<dbReference type="GO" id="GO:0016787">
    <property type="term" value="F:hydrolase activity"/>
    <property type="evidence" value="ECO:0007669"/>
    <property type="project" value="UniProtKB-KW"/>
</dbReference>
<dbReference type="SFLD" id="SFLDS00003">
    <property type="entry name" value="Haloacid_Dehalogenase"/>
    <property type="match status" value="1"/>
</dbReference>
<proteinExistence type="predicted"/>
<evidence type="ECO:0000256" key="1">
    <source>
        <dbReference type="ARBA" id="ARBA00022801"/>
    </source>
</evidence>
<dbReference type="AlphaFoldDB" id="A0A9X3TSJ9"/>
<dbReference type="InterPro" id="IPR051540">
    <property type="entry name" value="S-2-haloacid_dehalogenase"/>
</dbReference>
<dbReference type="SUPFAM" id="SSF56784">
    <property type="entry name" value="HAD-like"/>
    <property type="match status" value="1"/>
</dbReference>
<evidence type="ECO:0000313" key="2">
    <source>
        <dbReference type="EMBL" id="MDA5109796.1"/>
    </source>
</evidence>
<dbReference type="InterPro" id="IPR006439">
    <property type="entry name" value="HAD-SF_hydro_IA"/>
</dbReference>
<gene>
    <name evidence="2" type="ORF">O3V59_15625</name>
</gene>
<dbReference type="SFLD" id="SFLDG01129">
    <property type="entry name" value="C1.5:_HAD__Beta-PGM__Phosphata"/>
    <property type="match status" value="1"/>
</dbReference>
<comment type="caution">
    <text evidence="2">The sequence shown here is derived from an EMBL/GenBank/DDBJ whole genome shotgun (WGS) entry which is preliminary data.</text>
</comment>
<dbReference type="NCBIfam" id="TIGR01549">
    <property type="entry name" value="HAD-SF-IA-v1"/>
    <property type="match status" value="1"/>
</dbReference>
<keyword evidence="1 2" id="KW-0378">Hydrolase</keyword>
<keyword evidence="3" id="KW-1185">Reference proteome</keyword>
<evidence type="ECO:0000313" key="3">
    <source>
        <dbReference type="Proteomes" id="UP001151071"/>
    </source>
</evidence>
<dbReference type="Gene3D" id="3.40.50.1000">
    <property type="entry name" value="HAD superfamily/HAD-like"/>
    <property type="match status" value="1"/>
</dbReference>
<dbReference type="PANTHER" id="PTHR43316">
    <property type="entry name" value="HYDROLASE, HALOACID DELAHOGENASE-RELATED"/>
    <property type="match status" value="1"/>
</dbReference>
<dbReference type="EMBL" id="JAPYYP010000022">
    <property type="protein sequence ID" value="MDA5109796.1"/>
    <property type="molecule type" value="Genomic_DNA"/>
</dbReference>
<sequence>MRKKRWITFDLDGTLMQNPFGGWVFPEIAAAVAGWLGRPYDIVAELVGEHERRLRQGRYVEAYDWDGMLAELLGRLGIRESVEITAIVQKHAVPPKIRLLEAEVPAVLAALQAKGYALAAVTNGFYKYQDPVMEALGLAEYFAAVVTPERAGAGKPDPAILRPLGGEVVAHVGDRLDHDVQLANRCGAFSVFVCRGLPEELRAVDPRLRSRHDLMRQICLEKWKREGGAQTEGQGAALLPAELLPQAVIGTIGELPSLVDGLCR</sequence>
<protein>
    <submittedName>
        <fullName evidence="2">HAD family hydrolase</fullName>
    </submittedName>
</protein>
<organism evidence="2 3">
    <name type="scientific">Brevibacillus thermoruber</name>
    <dbReference type="NCBI Taxonomy" id="33942"/>
    <lineage>
        <taxon>Bacteria</taxon>
        <taxon>Bacillati</taxon>
        <taxon>Bacillota</taxon>
        <taxon>Bacilli</taxon>
        <taxon>Bacillales</taxon>
        <taxon>Paenibacillaceae</taxon>
        <taxon>Brevibacillus</taxon>
    </lineage>
</organism>